<gene>
    <name evidence="2" type="ORF">BDV34DRAFT_81886</name>
</gene>
<sequence length="111" mass="12165">MTRSRHLSRLAPSGEVPRAHTEPPWIHLLSVSSLIPLHGLSAYSIQPQSLSLDHIRVSIVTGISVRTHSSKGTSETRLALVSFEHELSSCLVLGKAILCNHISPKRKGHHL</sequence>
<name>A0A5N6DMV9_ASPPA</name>
<dbReference type="Proteomes" id="UP000326532">
    <property type="component" value="Unassembled WGS sequence"/>
</dbReference>
<feature type="region of interest" description="Disordered" evidence="1">
    <location>
        <begin position="1"/>
        <end position="20"/>
    </location>
</feature>
<dbReference type="EMBL" id="ML734963">
    <property type="protein sequence ID" value="KAB8206459.1"/>
    <property type="molecule type" value="Genomic_DNA"/>
</dbReference>
<dbReference type="VEuPathDB" id="FungiDB:BDV34DRAFT_81886"/>
<evidence type="ECO:0000313" key="2">
    <source>
        <dbReference type="EMBL" id="KAB8206459.1"/>
    </source>
</evidence>
<organism evidence="2 3">
    <name type="scientific">Aspergillus parasiticus</name>
    <dbReference type="NCBI Taxonomy" id="5067"/>
    <lineage>
        <taxon>Eukaryota</taxon>
        <taxon>Fungi</taxon>
        <taxon>Dikarya</taxon>
        <taxon>Ascomycota</taxon>
        <taxon>Pezizomycotina</taxon>
        <taxon>Eurotiomycetes</taxon>
        <taxon>Eurotiomycetidae</taxon>
        <taxon>Eurotiales</taxon>
        <taxon>Aspergillaceae</taxon>
        <taxon>Aspergillus</taxon>
        <taxon>Aspergillus subgen. Circumdati</taxon>
    </lineage>
</organism>
<keyword evidence="3" id="KW-1185">Reference proteome</keyword>
<evidence type="ECO:0000256" key="1">
    <source>
        <dbReference type="SAM" id="MobiDB-lite"/>
    </source>
</evidence>
<reference evidence="2 3" key="1">
    <citation type="submission" date="2019-04" db="EMBL/GenBank/DDBJ databases">
        <title>Fungal friends and foes A comparative genomics study of 23 Aspergillus species from section Flavi.</title>
        <authorList>
            <consortium name="DOE Joint Genome Institute"/>
            <person name="Kjaerbolling I."/>
            <person name="Vesth T.C."/>
            <person name="Frisvad J.C."/>
            <person name="Nybo J.L."/>
            <person name="Theobald S."/>
            <person name="Kildgaard S."/>
            <person name="Petersen T.I."/>
            <person name="Kuo A."/>
            <person name="Sato A."/>
            <person name="Lyhne E.K."/>
            <person name="Kogle M.E."/>
            <person name="Wiebenga A."/>
            <person name="Kun R.S."/>
            <person name="Lubbers R.J."/>
            <person name="Makela M.R."/>
            <person name="Barry K."/>
            <person name="Chovatia M."/>
            <person name="Clum A."/>
            <person name="Daum C."/>
            <person name="Haridas S."/>
            <person name="He G."/>
            <person name="LaButti K."/>
            <person name="Lipzen A."/>
            <person name="Mondo S."/>
            <person name="Pangilinan J."/>
            <person name="Riley R."/>
            <person name="Salamov A."/>
            <person name="Simmons B.A."/>
            <person name="Magnuson J.K."/>
            <person name="Henrissat B."/>
            <person name="Mortensen U.H."/>
            <person name="Larsen T.O."/>
            <person name="De vries R.P."/>
            <person name="Grigoriev I.V."/>
            <person name="Machida M."/>
            <person name="Baker S.E."/>
            <person name="Andersen M.R."/>
        </authorList>
    </citation>
    <scope>NUCLEOTIDE SEQUENCE [LARGE SCALE GENOMIC DNA]</scope>
    <source>
        <strain evidence="2 3">CBS 117618</strain>
    </source>
</reference>
<protein>
    <submittedName>
        <fullName evidence="2">Uncharacterized protein</fullName>
    </submittedName>
</protein>
<accession>A0A5N6DMV9</accession>
<dbReference type="AlphaFoldDB" id="A0A5N6DMV9"/>
<proteinExistence type="predicted"/>
<evidence type="ECO:0000313" key="3">
    <source>
        <dbReference type="Proteomes" id="UP000326532"/>
    </source>
</evidence>